<gene>
    <name evidence="2" type="ORF">L0U88_04765</name>
</gene>
<proteinExistence type="predicted"/>
<evidence type="ECO:0000313" key="2">
    <source>
        <dbReference type="EMBL" id="MCF1713942.1"/>
    </source>
</evidence>
<name>A0ABS9BEC8_9BACT</name>
<evidence type="ECO:0000259" key="1">
    <source>
        <dbReference type="Pfam" id="PF12697"/>
    </source>
</evidence>
<dbReference type="InterPro" id="IPR029058">
    <property type="entry name" value="AB_hydrolase_fold"/>
</dbReference>
<dbReference type="Proteomes" id="UP001200145">
    <property type="component" value="Unassembled WGS sequence"/>
</dbReference>
<keyword evidence="3" id="KW-1185">Reference proteome</keyword>
<evidence type="ECO:0000313" key="3">
    <source>
        <dbReference type="Proteomes" id="UP001200145"/>
    </source>
</evidence>
<dbReference type="GO" id="GO:0016787">
    <property type="term" value="F:hydrolase activity"/>
    <property type="evidence" value="ECO:0007669"/>
    <property type="project" value="UniProtKB-KW"/>
</dbReference>
<dbReference type="Pfam" id="PF12697">
    <property type="entry name" value="Abhydrolase_6"/>
    <property type="match status" value="1"/>
</dbReference>
<reference evidence="2 3" key="1">
    <citation type="submission" date="2022-01" db="EMBL/GenBank/DDBJ databases">
        <title>Flavihumibacter sp. nov., isolated from sediment of a river.</title>
        <authorList>
            <person name="Liu H."/>
        </authorList>
    </citation>
    <scope>NUCLEOTIDE SEQUENCE [LARGE SCALE GENOMIC DNA]</scope>
    <source>
        <strain evidence="2 3">RY-1</strain>
    </source>
</reference>
<dbReference type="EMBL" id="JAKEVY010000001">
    <property type="protein sequence ID" value="MCF1713942.1"/>
    <property type="molecule type" value="Genomic_DNA"/>
</dbReference>
<accession>A0ABS9BEC8</accession>
<dbReference type="Gene3D" id="3.40.50.1820">
    <property type="entry name" value="alpha/beta hydrolase"/>
    <property type="match status" value="1"/>
</dbReference>
<dbReference type="SUPFAM" id="SSF53474">
    <property type="entry name" value="alpha/beta-Hydrolases"/>
    <property type="match status" value="1"/>
</dbReference>
<keyword evidence="2" id="KW-0378">Hydrolase</keyword>
<sequence length="219" mass="24680">MAAMTVYFIPGLGADKRVFKHIQLPPGYSIEHINWLPPEQGESLTHYAARLAAMIPDKDPFCLVGLSFGGMLATEISKFRHPEKTILIASIQSPQELPFYFRWAAPLKLHKILPIGLFQQASIAKRLFTTETSEDKELLRKIIRESDPAFLRWAMGAILEWKTEQPIGKIYHIHGTSDRLLPIRYTHPTHLIPGAGHLMVMNRAPEINQTLAAILAGNK</sequence>
<feature type="domain" description="AB hydrolase-1" evidence="1">
    <location>
        <begin position="7"/>
        <end position="204"/>
    </location>
</feature>
<dbReference type="InterPro" id="IPR000073">
    <property type="entry name" value="AB_hydrolase_1"/>
</dbReference>
<dbReference type="RefSeq" id="WP_234864469.1">
    <property type="nucleotide sequence ID" value="NZ_JAKEVY010000001.1"/>
</dbReference>
<protein>
    <submittedName>
        <fullName evidence="2">Alpha/beta hydrolase</fullName>
    </submittedName>
</protein>
<organism evidence="2 3">
    <name type="scientific">Flavihumibacter fluminis</name>
    <dbReference type="NCBI Taxonomy" id="2909236"/>
    <lineage>
        <taxon>Bacteria</taxon>
        <taxon>Pseudomonadati</taxon>
        <taxon>Bacteroidota</taxon>
        <taxon>Chitinophagia</taxon>
        <taxon>Chitinophagales</taxon>
        <taxon>Chitinophagaceae</taxon>
        <taxon>Flavihumibacter</taxon>
    </lineage>
</organism>
<comment type="caution">
    <text evidence="2">The sequence shown here is derived from an EMBL/GenBank/DDBJ whole genome shotgun (WGS) entry which is preliminary data.</text>
</comment>